<dbReference type="Gene3D" id="3.30.60.90">
    <property type="match status" value="1"/>
</dbReference>
<feature type="compositionally biased region" description="Polar residues" evidence="4">
    <location>
        <begin position="315"/>
        <end position="342"/>
    </location>
</feature>
<dbReference type="AlphaFoldDB" id="A0A427A3K2"/>
<dbReference type="SUPFAM" id="SSF54277">
    <property type="entry name" value="CAD &amp; PB1 domains"/>
    <property type="match status" value="1"/>
</dbReference>
<accession>A0A427A3K2</accession>
<dbReference type="SMART" id="SM00666">
    <property type="entry name" value="PB1"/>
    <property type="match status" value="1"/>
</dbReference>
<evidence type="ECO:0000259" key="5">
    <source>
        <dbReference type="SMART" id="SM00666"/>
    </source>
</evidence>
<keyword evidence="3" id="KW-0862">Zinc</keyword>
<reference evidence="6 7" key="1">
    <citation type="journal article" date="2014" name="Agronomy (Basel)">
        <title>A Draft Genome Sequence for Ensete ventricosum, the Drought-Tolerant Tree Against Hunger.</title>
        <authorList>
            <person name="Harrison J."/>
            <person name="Moore K.A."/>
            <person name="Paszkiewicz K."/>
            <person name="Jones T."/>
            <person name="Grant M."/>
            <person name="Ambacheew D."/>
            <person name="Muzemil S."/>
            <person name="Studholme D.J."/>
        </authorList>
    </citation>
    <scope>NUCLEOTIDE SEQUENCE [LARGE SCALE GENOMIC DNA]</scope>
</reference>
<feature type="non-terminal residue" evidence="6">
    <location>
        <position position="1"/>
    </location>
</feature>
<evidence type="ECO:0000256" key="1">
    <source>
        <dbReference type="ARBA" id="ARBA00022723"/>
    </source>
</evidence>
<feature type="domain" description="PB1" evidence="5">
    <location>
        <begin position="130"/>
        <end position="215"/>
    </location>
</feature>
<dbReference type="Gene3D" id="3.10.20.90">
    <property type="entry name" value="Phosphatidylinositol 3-kinase Catalytic Subunit, Chain A, domain 1"/>
    <property type="match status" value="1"/>
</dbReference>
<dbReference type="GO" id="GO:0008270">
    <property type="term" value="F:zinc ion binding"/>
    <property type="evidence" value="ECO:0007669"/>
    <property type="project" value="UniProtKB-KW"/>
</dbReference>
<dbReference type="PANTHER" id="PTHR20930:SF0">
    <property type="entry name" value="PROTEIN ILRUN"/>
    <property type="match status" value="1"/>
</dbReference>
<sequence length="563" mass="61321">VPSAVSATSCETPLPLSLRLPASFGFFLASISPSPSPFVLALILREEILGSGPLDRAFGSPDKLAHFSLIDSSPMEPRLNQWDFVIKVCLNHVQYPIVVRRYHCRQVVLSPPETLEKHKTILFAVWAIPLPDVAVRYGDTLKRFNAYVLGEMIDHNMTSLRKKIINLFKLSPEADLVLTYVDEDGDTVALDDDDELRDAAVNQHLNPLRINVQLKSYASGGTDLKQENMSPANAMPRQEENQSSEISSVIDEALKHVPEPFRIALSNISHDFLSKASSSAPAISHIVDQFSKFGISNVSQPVNRSNGESSGMPGQATTPTQPKDLNISGQPKVPSTSASVSTKSTDLVSELLQKEHDSVNGNHVNMVKIGTSGDLNMNNPDLPTFEQAPGYALTDDLLTAIYASNEFTDHNKESGDVGGKGKSVLTNSLYVPPEMISEHNNESFNPSHAPPNAYGFPGMVAGDNNKQLPTDAPASRIPVGFGFQGVKQDAQISSFDLPDGFSFQGVKQHTKIAALDLPIHPLGDPYERDDGYNDNMLCTFHKGIRCDGCGMHPIIGPRFKSKV</sequence>
<evidence type="ECO:0000256" key="2">
    <source>
        <dbReference type="ARBA" id="ARBA00022771"/>
    </source>
</evidence>
<gene>
    <name evidence="6" type="ORF">B296_00027898</name>
</gene>
<dbReference type="Pfam" id="PF00564">
    <property type="entry name" value="PB1"/>
    <property type="match status" value="1"/>
</dbReference>
<dbReference type="EMBL" id="AMZH03003911">
    <property type="protein sequence ID" value="RRT70763.1"/>
    <property type="molecule type" value="Genomic_DNA"/>
</dbReference>
<dbReference type="InterPro" id="IPR043145">
    <property type="entry name" value="Znf_ZZ_sf"/>
</dbReference>
<organism evidence="6 7">
    <name type="scientific">Ensete ventricosum</name>
    <name type="common">Abyssinian banana</name>
    <name type="synonym">Musa ensete</name>
    <dbReference type="NCBI Taxonomy" id="4639"/>
    <lineage>
        <taxon>Eukaryota</taxon>
        <taxon>Viridiplantae</taxon>
        <taxon>Streptophyta</taxon>
        <taxon>Embryophyta</taxon>
        <taxon>Tracheophyta</taxon>
        <taxon>Spermatophyta</taxon>
        <taxon>Magnoliopsida</taxon>
        <taxon>Liliopsida</taxon>
        <taxon>Zingiberales</taxon>
        <taxon>Musaceae</taxon>
        <taxon>Ensete</taxon>
    </lineage>
</organism>
<evidence type="ECO:0000256" key="3">
    <source>
        <dbReference type="ARBA" id="ARBA00022833"/>
    </source>
</evidence>
<proteinExistence type="predicted"/>
<dbReference type="SUPFAM" id="SSF57850">
    <property type="entry name" value="RING/U-box"/>
    <property type="match status" value="1"/>
</dbReference>
<feature type="region of interest" description="Disordered" evidence="4">
    <location>
        <begin position="298"/>
        <end position="342"/>
    </location>
</feature>
<evidence type="ECO:0000313" key="7">
    <source>
        <dbReference type="Proteomes" id="UP000287651"/>
    </source>
</evidence>
<dbReference type="InterPro" id="IPR000270">
    <property type="entry name" value="PB1_dom"/>
</dbReference>
<keyword evidence="1" id="KW-0479">Metal-binding</keyword>
<dbReference type="PANTHER" id="PTHR20930">
    <property type="entry name" value="OVARIAN CARCINOMA ANTIGEN CA125-RELATED"/>
    <property type="match status" value="1"/>
</dbReference>
<keyword evidence="2" id="KW-0863">Zinc-finger</keyword>
<name>A0A427A3K2_ENSVE</name>
<protein>
    <recommendedName>
        <fullName evidence="5">PB1 domain-containing protein</fullName>
    </recommendedName>
</protein>
<comment type="caution">
    <text evidence="6">The sequence shown here is derived from an EMBL/GenBank/DDBJ whole genome shotgun (WGS) entry which is preliminary data.</text>
</comment>
<evidence type="ECO:0000313" key="6">
    <source>
        <dbReference type="EMBL" id="RRT70763.1"/>
    </source>
</evidence>
<evidence type="ECO:0000256" key="4">
    <source>
        <dbReference type="SAM" id="MobiDB-lite"/>
    </source>
</evidence>
<feature type="compositionally biased region" description="Polar residues" evidence="4">
    <location>
        <begin position="298"/>
        <end position="309"/>
    </location>
</feature>
<dbReference type="Proteomes" id="UP000287651">
    <property type="component" value="Unassembled WGS sequence"/>
</dbReference>